<dbReference type="AlphaFoldDB" id="A0A9D4DJG2"/>
<sequence>MGSVKEWTYLPMDELLSTVLAARGSMCHLPCQLNDQTGKDCDKDDFDDDDDAITNAFHLRQ</sequence>
<dbReference type="EMBL" id="JAIWYP010000010">
    <property type="protein sequence ID" value="KAH3750404.1"/>
    <property type="molecule type" value="Genomic_DNA"/>
</dbReference>
<name>A0A9D4DJG2_DREPO</name>
<organism evidence="1 2">
    <name type="scientific">Dreissena polymorpha</name>
    <name type="common">Zebra mussel</name>
    <name type="synonym">Mytilus polymorpha</name>
    <dbReference type="NCBI Taxonomy" id="45954"/>
    <lineage>
        <taxon>Eukaryota</taxon>
        <taxon>Metazoa</taxon>
        <taxon>Spiralia</taxon>
        <taxon>Lophotrochozoa</taxon>
        <taxon>Mollusca</taxon>
        <taxon>Bivalvia</taxon>
        <taxon>Autobranchia</taxon>
        <taxon>Heteroconchia</taxon>
        <taxon>Euheterodonta</taxon>
        <taxon>Imparidentia</taxon>
        <taxon>Neoheterodontei</taxon>
        <taxon>Myida</taxon>
        <taxon>Dreissenoidea</taxon>
        <taxon>Dreissenidae</taxon>
        <taxon>Dreissena</taxon>
    </lineage>
</organism>
<reference evidence="1" key="1">
    <citation type="journal article" date="2019" name="bioRxiv">
        <title>The Genome of the Zebra Mussel, Dreissena polymorpha: A Resource for Invasive Species Research.</title>
        <authorList>
            <person name="McCartney M.A."/>
            <person name="Auch B."/>
            <person name="Kono T."/>
            <person name="Mallez S."/>
            <person name="Zhang Y."/>
            <person name="Obille A."/>
            <person name="Becker A."/>
            <person name="Abrahante J.E."/>
            <person name="Garbe J."/>
            <person name="Badalamenti J.P."/>
            <person name="Herman A."/>
            <person name="Mangelson H."/>
            <person name="Liachko I."/>
            <person name="Sullivan S."/>
            <person name="Sone E.D."/>
            <person name="Koren S."/>
            <person name="Silverstein K.A.T."/>
            <person name="Beckman K.B."/>
            <person name="Gohl D.M."/>
        </authorList>
    </citation>
    <scope>NUCLEOTIDE SEQUENCE</scope>
    <source>
        <strain evidence="1">Duluth1</strain>
        <tissue evidence="1">Whole animal</tissue>
    </source>
</reference>
<comment type="caution">
    <text evidence="1">The sequence shown here is derived from an EMBL/GenBank/DDBJ whole genome shotgun (WGS) entry which is preliminary data.</text>
</comment>
<evidence type="ECO:0000313" key="2">
    <source>
        <dbReference type="Proteomes" id="UP000828390"/>
    </source>
</evidence>
<gene>
    <name evidence="1" type="ORF">DPMN_184926</name>
</gene>
<proteinExistence type="predicted"/>
<accession>A0A9D4DJG2</accession>
<dbReference type="Proteomes" id="UP000828390">
    <property type="component" value="Unassembled WGS sequence"/>
</dbReference>
<reference evidence="1" key="2">
    <citation type="submission" date="2020-11" db="EMBL/GenBank/DDBJ databases">
        <authorList>
            <person name="McCartney M.A."/>
            <person name="Auch B."/>
            <person name="Kono T."/>
            <person name="Mallez S."/>
            <person name="Becker A."/>
            <person name="Gohl D.M."/>
            <person name="Silverstein K.A.T."/>
            <person name="Koren S."/>
            <person name="Bechman K.B."/>
            <person name="Herman A."/>
            <person name="Abrahante J.E."/>
            <person name="Garbe J."/>
        </authorList>
    </citation>
    <scope>NUCLEOTIDE SEQUENCE</scope>
    <source>
        <strain evidence="1">Duluth1</strain>
        <tissue evidence="1">Whole animal</tissue>
    </source>
</reference>
<protein>
    <submittedName>
        <fullName evidence="1">Uncharacterized protein</fullName>
    </submittedName>
</protein>
<evidence type="ECO:0000313" key="1">
    <source>
        <dbReference type="EMBL" id="KAH3750404.1"/>
    </source>
</evidence>
<keyword evidence="2" id="KW-1185">Reference proteome</keyword>